<reference evidence="3" key="1">
    <citation type="submission" date="2022-03" db="EMBL/GenBank/DDBJ databases">
        <authorList>
            <person name="Sayadi A."/>
        </authorList>
    </citation>
    <scope>NUCLEOTIDE SEQUENCE</scope>
</reference>
<accession>A0A9P0KJY3</accession>
<evidence type="ECO:0000313" key="3">
    <source>
        <dbReference type="EMBL" id="CAH1974301.1"/>
    </source>
</evidence>
<gene>
    <name evidence="3" type="ORF">ACAOBT_LOCUS10993</name>
</gene>
<dbReference type="InterPro" id="IPR007889">
    <property type="entry name" value="HTH_Psq"/>
</dbReference>
<evidence type="ECO:0000259" key="2">
    <source>
        <dbReference type="Pfam" id="PF05225"/>
    </source>
</evidence>
<dbReference type="Proteomes" id="UP001152888">
    <property type="component" value="Unassembled WGS sequence"/>
</dbReference>
<dbReference type="Gene3D" id="1.10.10.60">
    <property type="entry name" value="Homeodomain-like"/>
    <property type="match status" value="1"/>
</dbReference>
<dbReference type="OrthoDB" id="4327074at2759"/>
<comment type="caution">
    <text evidence="3">The sequence shown here is derived from an EMBL/GenBank/DDBJ whole genome shotgun (WGS) entry which is preliminary data.</text>
</comment>
<comment type="subcellular location">
    <subcellularLocation>
        <location evidence="1">Nucleus</location>
    </subcellularLocation>
</comment>
<dbReference type="Pfam" id="PF05225">
    <property type="entry name" value="HTH_psq"/>
    <property type="match status" value="1"/>
</dbReference>
<organism evidence="3 4">
    <name type="scientific">Acanthoscelides obtectus</name>
    <name type="common">Bean weevil</name>
    <name type="synonym">Bruchus obtectus</name>
    <dbReference type="NCBI Taxonomy" id="200917"/>
    <lineage>
        <taxon>Eukaryota</taxon>
        <taxon>Metazoa</taxon>
        <taxon>Ecdysozoa</taxon>
        <taxon>Arthropoda</taxon>
        <taxon>Hexapoda</taxon>
        <taxon>Insecta</taxon>
        <taxon>Pterygota</taxon>
        <taxon>Neoptera</taxon>
        <taxon>Endopterygota</taxon>
        <taxon>Coleoptera</taxon>
        <taxon>Polyphaga</taxon>
        <taxon>Cucujiformia</taxon>
        <taxon>Chrysomeloidea</taxon>
        <taxon>Chrysomelidae</taxon>
        <taxon>Bruchinae</taxon>
        <taxon>Bruchini</taxon>
        <taxon>Acanthoscelides</taxon>
    </lineage>
</organism>
<dbReference type="GO" id="GO:0003677">
    <property type="term" value="F:DNA binding"/>
    <property type="evidence" value="ECO:0007669"/>
    <property type="project" value="InterPro"/>
</dbReference>
<evidence type="ECO:0000313" key="4">
    <source>
        <dbReference type="Proteomes" id="UP001152888"/>
    </source>
</evidence>
<proteinExistence type="predicted"/>
<feature type="domain" description="HTH psq-type" evidence="2">
    <location>
        <begin position="87"/>
        <end position="122"/>
    </location>
</feature>
<dbReference type="EMBL" id="CAKOFQ010006822">
    <property type="protein sequence ID" value="CAH1974301.1"/>
    <property type="molecule type" value="Genomic_DNA"/>
</dbReference>
<protein>
    <recommendedName>
        <fullName evidence="2">HTH psq-type domain-containing protein</fullName>
    </recommendedName>
</protein>
<dbReference type="InterPro" id="IPR009057">
    <property type="entry name" value="Homeodomain-like_sf"/>
</dbReference>
<dbReference type="GO" id="GO:0005634">
    <property type="term" value="C:nucleus"/>
    <property type="evidence" value="ECO:0007669"/>
    <property type="project" value="UniProtKB-SubCell"/>
</dbReference>
<dbReference type="SUPFAM" id="SSF46689">
    <property type="entry name" value="Homeodomain-like"/>
    <property type="match status" value="1"/>
</dbReference>
<sequence length="156" mass="18133">MDHILCYNKRDPTPMSLDILMGRRRQVVTRASYIIILKSSKYDGLAENVQEIGSADPPSVHEQFLNMVRTYKKKTARGIIPIEQYESAMQAILQEKLSIRDAATRYGVNFMTLHRYMKRKLALNVENRSKCLVGYATHRKIFSNAEEQELAKYTFR</sequence>
<dbReference type="AlphaFoldDB" id="A0A9P0KJY3"/>
<evidence type="ECO:0000256" key="1">
    <source>
        <dbReference type="ARBA" id="ARBA00004123"/>
    </source>
</evidence>
<keyword evidence="4" id="KW-1185">Reference proteome</keyword>
<name>A0A9P0KJY3_ACAOB</name>